<dbReference type="AlphaFoldDB" id="A0A4Y7IR36"/>
<accession>A0A4Y7IR36</accession>
<dbReference type="Proteomes" id="UP000316621">
    <property type="component" value="Chromosome 2"/>
</dbReference>
<reference evidence="1 2" key="1">
    <citation type="journal article" date="2018" name="Science">
        <title>The opium poppy genome and morphinan production.</title>
        <authorList>
            <person name="Guo L."/>
            <person name="Winzer T."/>
            <person name="Yang X."/>
            <person name="Li Y."/>
            <person name="Ning Z."/>
            <person name="He Z."/>
            <person name="Teodor R."/>
            <person name="Lu Y."/>
            <person name="Bowser T.A."/>
            <person name="Graham I.A."/>
            <person name="Ye K."/>
        </authorList>
    </citation>
    <scope>NUCLEOTIDE SEQUENCE [LARGE SCALE GENOMIC DNA]</scope>
    <source>
        <strain evidence="2">cv. HN1</strain>
        <tissue evidence="1">Leaves</tissue>
    </source>
</reference>
<name>A0A4Y7IR36_PAPSO</name>
<sequence>MERVDVQSNGAMTDGCPCFNLERRKESSSSIPVPTDEDSAKVIRAEIHSCFPANPRDHSPVGTGPLTFSLISEITSPVLVS</sequence>
<evidence type="ECO:0000313" key="1">
    <source>
        <dbReference type="EMBL" id="RZC51344.1"/>
    </source>
</evidence>
<keyword evidence="2" id="KW-1185">Reference proteome</keyword>
<organism evidence="1 2">
    <name type="scientific">Papaver somniferum</name>
    <name type="common">Opium poppy</name>
    <dbReference type="NCBI Taxonomy" id="3469"/>
    <lineage>
        <taxon>Eukaryota</taxon>
        <taxon>Viridiplantae</taxon>
        <taxon>Streptophyta</taxon>
        <taxon>Embryophyta</taxon>
        <taxon>Tracheophyta</taxon>
        <taxon>Spermatophyta</taxon>
        <taxon>Magnoliopsida</taxon>
        <taxon>Ranunculales</taxon>
        <taxon>Papaveraceae</taxon>
        <taxon>Papaveroideae</taxon>
        <taxon>Papaver</taxon>
    </lineage>
</organism>
<proteinExistence type="predicted"/>
<dbReference type="Gramene" id="RZC51344">
    <property type="protein sequence ID" value="RZC51344"/>
    <property type="gene ID" value="C5167_019767"/>
</dbReference>
<evidence type="ECO:0000313" key="2">
    <source>
        <dbReference type="Proteomes" id="UP000316621"/>
    </source>
</evidence>
<dbReference type="EMBL" id="CM010716">
    <property type="protein sequence ID" value="RZC51344.1"/>
    <property type="molecule type" value="Genomic_DNA"/>
</dbReference>
<gene>
    <name evidence="1" type="ORF">C5167_019767</name>
</gene>
<protein>
    <submittedName>
        <fullName evidence="1">Uncharacterized protein</fullName>
    </submittedName>
</protein>